<evidence type="ECO:0000256" key="8">
    <source>
        <dbReference type="ARBA" id="ARBA00023034"/>
    </source>
</evidence>
<dbReference type="SMART" id="SM01087">
    <property type="entry name" value="COG6"/>
    <property type="match status" value="1"/>
</dbReference>
<dbReference type="GO" id="GO:0000139">
    <property type="term" value="C:Golgi membrane"/>
    <property type="evidence" value="ECO:0007669"/>
    <property type="project" value="UniProtKB-SubCell"/>
</dbReference>
<sequence>MSVSTAEDDKLNKISKKVSKILDSRIENDKEALTALKELSNYFPENSIQARRNLRSTIEKRSLGINEGFLNEFRKIKENLDLIYEDVYQMNQTVQTMSAHLHNTKAQTHKLIEQTTKLQAESTKLSLQEVISKTFIKTFQLTPEEVSTLRNTSITNEFFAALERVQTIHSNCKILMQSGHQTLALEIMDQMSLYQEASLERLYRWAQSYCKNIESPGTSQLLTRAISKLQDRPMLFKYVISEYCTHRRSVLVRIFLDALTKGGPGGTPKPIEMSAHDPQRYISDMLAFLHQSIPGENENLLSFLKDCDKIDVTEEIQESLANISEGVVTPLRIRIEHIVASEISLKTLYSITNLLCFYRQTFSQEISETSGLVRGLRELEEASGHTLIGKLSSVVGKEVIERVAMPPSDLSPSPGVESLLNLLKELLSVAPVSESQHYYLNKIVASVLDPLLQAVNISASRLATTDMAVYLLNCLHLIISTVSLYEFVDDRIERLQAQCDAQIDTLTSEQASFFVANLNLGPIYTILQDHGKAGPLSQIPGMQPASLLNFINKFDNFTSMPELLLLPQVTCLLSSSHRATVQKRSIQVIIAIYTQLYDAVNDPYNGYPDTMNLQPPKDVSEVLFGAKGGS</sequence>
<reference evidence="14" key="1">
    <citation type="submission" date="2022-01" db="EMBL/GenBank/DDBJ databases">
        <authorList>
            <person name="King R."/>
        </authorList>
    </citation>
    <scope>NUCLEOTIDE SEQUENCE</scope>
</reference>
<keyword evidence="7 11" id="KW-0653">Protein transport</keyword>
<proteinExistence type="inferred from homology"/>
<dbReference type="Pfam" id="PF06419">
    <property type="entry name" value="COG6_N"/>
    <property type="match status" value="1"/>
</dbReference>
<protein>
    <recommendedName>
        <fullName evidence="5 11">Conserved oligomeric Golgi complex subunit 6</fullName>
        <shortName evidence="11">COG complex subunit 6</shortName>
    </recommendedName>
    <alternativeName>
        <fullName evidence="10 11">Component of oligomeric Golgi complex 6</fullName>
    </alternativeName>
</protein>
<comment type="subcellular location">
    <subcellularLocation>
        <location evidence="2 11">Golgi apparatus membrane</location>
        <topology evidence="2 11">Peripheral membrane protein</topology>
    </subcellularLocation>
</comment>
<accession>A0A9P0E6W7</accession>
<evidence type="ECO:0000256" key="3">
    <source>
        <dbReference type="ARBA" id="ARBA00011023"/>
    </source>
</evidence>
<dbReference type="GO" id="GO:0015031">
    <property type="term" value="P:protein transport"/>
    <property type="evidence" value="ECO:0007669"/>
    <property type="project" value="UniProtKB-KW"/>
</dbReference>
<dbReference type="Proteomes" id="UP001152798">
    <property type="component" value="Chromosome 3"/>
</dbReference>
<evidence type="ECO:0000256" key="11">
    <source>
        <dbReference type="RuleBase" id="RU365075"/>
    </source>
</evidence>
<keyword evidence="6 11" id="KW-0813">Transport</keyword>
<dbReference type="InterPro" id="IPR048368">
    <property type="entry name" value="COG6_N"/>
</dbReference>
<dbReference type="PANTHER" id="PTHR21506:SF0">
    <property type="entry name" value="CONSERVED OLIGOMERIC GOLGI COMPLEX SUBUNIT 6"/>
    <property type="match status" value="1"/>
</dbReference>
<keyword evidence="15" id="KW-1185">Reference proteome</keyword>
<gene>
    <name evidence="14" type="ORF">NEZAVI_LOCUS5401</name>
</gene>
<comment type="similarity">
    <text evidence="3 11">Belongs to the COG6 family.</text>
</comment>
<dbReference type="GO" id="GO:0006891">
    <property type="term" value="P:intra-Golgi vesicle-mediated transport"/>
    <property type="evidence" value="ECO:0007669"/>
    <property type="project" value="UniProtKB-UniRule"/>
</dbReference>
<evidence type="ECO:0000256" key="7">
    <source>
        <dbReference type="ARBA" id="ARBA00022927"/>
    </source>
</evidence>
<feature type="domain" description="Conserved Oligomeric Golgi complex subunit 6 C-terminal" evidence="13">
    <location>
        <begin position="181"/>
        <end position="611"/>
    </location>
</feature>
<evidence type="ECO:0000313" key="14">
    <source>
        <dbReference type="EMBL" id="CAH1395064.1"/>
    </source>
</evidence>
<name>A0A9P0E6W7_NEZVI</name>
<evidence type="ECO:0000259" key="13">
    <source>
        <dbReference type="Pfam" id="PF20653"/>
    </source>
</evidence>
<evidence type="ECO:0000256" key="2">
    <source>
        <dbReference type="ARBA" id="ARBA00004395"/>
    </source>
</evidence>
<evidence type="ECO:0000256" key="10">
    <source>
        <dbReference type="ARBA" id="ARBA00031348"/>
    </source>
</evidence>
<evidence type="ECO:0000256" key="5">
    <source>
        <dbReference type="ARBA" id="ARBA00020973"/>
    </source>
</evidence>
<dbReference type="GO" id="GO:0017119">
    <property type="term" value="C:Golgi transport complex"/>
    <property type="evidence" value="ECO:0007669"/>
    <property type="project" value="UniProtKB-UniRule"/>
</dbReference>
<dbReference type="InterPro" id="IPR010490">
    <property type="entry name" value="COG6"/>
</dbReference>
<keyword evidence="9 11" id="KW-0472">Membrane</keyword>
<dbReference type="PANTHER" id="PTHR21506">
    <property type="entry name" value="COMPONENT OF OLIGOMERIC GOLGI COMPLEX 6"/>
    <property type="match status" value="1"/>
</dbReference>
<comment type="function">
    <text evidence="1 11">Required for normal Golgi function.</text>
</comment>
<dbReference type="InterPro" id="IPR048369">
    <property type="entry name" value="COG6_C"/>
</dbReference>
<evidence type="ECO:0000256" key="9">
    <source>
        <dbReference type="ARBA" id="ARBA00023136"/>
    </source>
</evidence>
<dbReference type="AlphaFoldDB" id="A0A9P0E6W7"/>
<evidence type="ECO:0000259" key="12">
    <source>
        <dbReference type="Pfam" id="PF06419"/>
    </source>
</evidence>
<dbReference type="EMBL" id="OV725079">
    <property type="protein sequence ID" value="CAH1395064.1"/>
    <property type="molecule type" value="Genomic_DNA"/>
</dbReference>
<feature type="domain" description="Conserved oligomeric complex COG6 N-terminal" evidence="12">
    <location>
        <begin position="39"/>
        <end position="152"/>
    </location>
</feature>
<evidence type="ECO:0000256" key="6">
    <source>
        <dbReference type="ARBA" id="ARBA00022448"/>
    </source>
</evidence>
<evidence type="ECO:0000313" key="15">
    <source>
        <dbReference type="Proteomes" id="UP001152798"/>
    </source>
</evidence>
<dbReference type="OrthoDB" id="272987at2759"/>
<dbReference type="Pfam" id="PF20653">
    <property type="entry name" value="COG6_C"/>
    <property type="match status" value="1"/>
</dbReference>
<evidence type="ECO:0000256" key="4">
    <source>
        <dbReference type="ARBA" id="ARBA00011166"/>
    </source>
</evidence>
<keyword evidence="8 11" id="KW-0333">Golgi apparatus</keyword>
<comment type="subunit">
    <text evidence="4">Component of the conserved oligomeric Golgi complex which is composed of eight different subunits and is required for normal Golgi morphology and localization.</text>
</comment>
<organism evidence="14 15">
    <name type="scientific">Nezara viridula</name>
    <name type="common">Southern green stink bug</name>
    <name type="synonym">Cimex viridulus</name>
    <dbReference type="NCBI Taxonomy" id="85310"/>
    <lineage>
        <taxon>Eukaryota</taxon>
        <taxon>Metazoa</taxon>
        <taxon>Ecdysozoa</taxon>
        <taxon>Arthropoda</taxon>
        <taxon>Hexapoda</taxon>
        <taxon>Insecta</taxon>
        <taxon>Pterygota</taxon>
        <taxon>Neoptera</taxon>
        <taxon>Paraneoptera</taxon>
        <taxon>Hemiptera</taxon>
        <taxon>Heteroptera</taxon>
        <taxon>Panheteroptera</taxon>
        <taxon>Pentatomomorpha</taxon>
        <taxon>Pentatomoidea</taxon>
        <taxon>Pentatomidae</taxon>
        <taxon>Pentatominae</taxon>
        <taxon>Nezara</taxon>
    </lineage>
</organism>
<evidence type="ECO:0000256" key="1">
    <source>
        <dbReference type="ARBA" id="ARBA00003627"/>
    </source>
</evidence>